<evidence type="ECO:0000313" key="10">
    <source>
        <dbReference type="Proteomes" id="UP000000562"/>
    </source>
</evidence>
<evidence type="ECO:0000256" key="1">
    <source>
        <dbReference type="ARBA" id="ARBA00004418"/>
    </source>
</evidence>
<dbReference type="InterPro" id="IPR017585">
    <property type="entry name" value="SAF_FlgA"/>
</dbReference>
<dbReference type="OrthoDB" id="7065435at2"/>
<dbReference type="Gene3D" id="2.30.30.760">
    <property type="match status" value="1"/>
</dbReference>
<comment type="function">
    <text evidence="6 7">Involved in the assembly process of the P-ring formation. It may associate with FlgF on the rod constituting a structure essential for the P-ring assembly or may act as a modulator protein for the P-ring assembly.</text>
</comment>
<dbReference type="STRING" id="36870.gene:10368515"/>
<evidence type="ECO:0000256" key="7">
    <source>
        <dbReference type="RuleBase" id="RU362063"/>
    </source>
</evidence>
<dbReference type="GO" id="GO:0042597">
    <property type="term" value="C:periplasmic space"/>
    <property type="evidence" value="ECO:0007669"/>
    <property type="project" value="UniProtKB-SubCell"/>
</dbReference>
<dbReference type="AlphaFoldDB" id="Q8D3G4"/>
<dbReference type="EMBL" id="BA000021">
    <property type="protein sequence ID" value="BAC24183.1"/>
    <property type="molecule type" value="Genomic_DNA"/>
</dbReference>
<feature type="chain" id="PRO_5005144442" description="Flagella basal body P-ring formation protein FlgA" evidence="7">
    <location>
        <begin position="25"/>
        <end position="225"/>
    </location>
</feature>
<feature type="domain" description="SAF" evidence="8">
    <location>
        <begin position="100"/>
        <end position="162"/>
    </location>
</feature>
<evidence type="ECO:0000256" key="3">
    <source>
        <dbReference type="ARBA" id="ARBA00014754"/>
    </source>
</evidence>
<evidence type="ECO:0000256" key="4">
    <source>
        <dbReference type="ARBA" id="ARBA00022729"/>
    </source>
</evidence>
<dbReference type="HOGENOM" id="CLU_070510_2_0_6"/>
<evidence type="ECO:0000256" key="6">
    <source>
        <dbReference type="ARBA" id="ARBA00025643"/>
    </source>
</evidence>
<dbReference type="InterPro" id="IPR013974">
    <property type="entry name" value="SAF"/>
</dbReference>
<dbReference type="NCBIfam" id="TIGR03170">
    <property type="entry name" value="flgA_cterm"/>
    <property type="match status" value="1"/>
</dbReference>
<reference evidence="9 10" key="1">
    <citation type="journal article" date="2002" name="Nat. Genet.">
        <title>Genome sequence of the endocellular obligate symbiont of tsetse flies, Wigglesworthia glossinidia.</title>
        <authorList>
            <person name="Akman L."/>
            <person name="Yamashita A."/>
            <person name="Watanabe H."/>
            <person name="Oshima K."/>
            <person name="Shiba T."/>
            <person name="Hattori M."/>
            <person name="Aksoy S."/>
        </authorList>
    </citation>
    <scope>NUCLEOTIDE SEQUENCE [LARGE SCALE GENOMIC DNA]</scope>
</reference>
<proteinExistence type="inferred from homology"/>
<dbReference type="Gene3D" id="3.90.1210.10">
    <property type="entry name" value="Antifreeze-like/N-acetylneuraminic acid synthase C-terminal domain"/>
    <property type="match status" value="1"/>
</dbReference>
<comment type="subcellular location">
    <subcellularLocation>
        <location evidence="1 7">Periplasm</location>
    </subcellularLocation>
</comment>
<evidence type="ECO:0000256" key="5">
    <source>
        <dbReference type="ARBA" id="ARBA00022764"/>
    </source>
</evidence>
<evidence type="ECO:0000313" key="9">
    <source>
        <dbReference type="EMBL" id="BAC24183.1"/>
    </source>
</evidence>
<dbReference type="PANTHER" id="PTHR36307:SF1">
    <property type="entry name" value="FLAGELLA BASAL BODY P-RING FORMATION PROTEIN FLGA"/>
    <property type="match status" value="1"/>
</dbReference>
<dbReference type="PANTHER" id="PTHR36307">
    <property type="entry name" value="FLAGELLA BASAL BODY P-RING FORMATION PROTEIN FLGA"/>
    <property type="match status" value="1"/>
</dbReference>
<evidence type="ECO:0000256" key="2">
    <source>
        <dbReference type="ARBA" id="ARBA00010474"/>
    </source>
</evidence>
<dbReference type="KEGG" id="wbr:flgA"/>
<protein>
    <recommendedName>
        <fullName evidence="3 7">Flagella basal body P-ring formation protein FlgA</fullName>
    </recommendedName>
</protein>
<keyword evidence="5 7" id="KW-0574">Periplasm</keyword>
<name>Q8D3G4_WIGBR</name>
<dbReference type="CDD" id="cd11614">
    <property type="entry name" value="SAF_CpaB_FlgA_like"/>
    <property type="match status" value="1"/>
</dbReference>
<evidence type="ECO:0000259" key="8">
    <source>
        <dbReference type="SMART" id="SM00858"/>
    </source>
</evidence>
<dbReference type="InterPro" id="IPR039246">
    <property type="entry name" value="Flagellar_FlgA"/>
</dbReference>
<gene>
    <name evidence="9" type="primary">flgA</name>
</gene>
<dbReference type="GO" id="GO:0044780">
    <property type="term" value="P:bacterial-type flagellum assembly"/>
    <property type="evidence" value="ECO:0007669"/>
    <property type="project" value="InterPro"/>
</dbReference>
<dbReference type="Proteomes" id="UP000000562">
    <property type="component" value="Chromosome"/>
</dbReference>
<dbReference type="Pfam" id="PF13144">
    <property type="entry name" value="ChapFlgA"/>
    <property type="match status" value="1"/>
</dbReference>
<feature type="signal peptide" evidence="7">
    <location>
        <begin position="1"/>
        <end position="24"/>
    </location>
</feature>
<keyword evidence="10" id="KW-1185">Reference proteome</keyword>
<organism evidence="9 10">
    <name type="scientific">Wigglesworthia glossinidia brevipalpis</name>
    <dbReference type="NCBI Taxonomy" id="36870"/>
    <lineage>
        <taxon>Bacteria</taxon>
        <taxon>Pseudomonadati</taxon>
        <taxon>Pseudomonadota</taxon>
        <taxon>Gammaproteobacteria</taxon>
        <taxon>Enterobacterales</taxon>
        <taxon>Erwiniaceae</taxon>
        <taxon>Wigglesworthia</taxon>
    </lineage>
</organism>
<keyword evidence="4 7" id="KW-0732">Signal</keyword>
<sequence>MIKKIKKLFLIIQLNLLISFCAISEDLNSFVSKIEKFLNIQHENIIFYKVNLIFPKNLDKLCSNPKFILTNYTKFYGILNIKAECNGKEHLLKIFVKSYTEYYVASKLIRSGTIISEKDIKIVYGNTKNIPQNIILSNQKISGKISTISIGIGQPITTSMLKSPWIIRQGDKVPVIFVGNGFTIKCFGISIRNYTIEDIVKVKLPSGKIFQGVLNKNEALVFYIK</sequence>
<dbReference type="eggNOG" id="COG1261">
    <property type="taxonomic scope" value="Bacteria"/>
</dbReference>
<accession>Q8D3G4</accession>
<comment type="similarity">
    <text evidence="2 7">Belongs to the FlgA family.</text>
</comment>
<keyword evidence="7" id="KW-1005">Bacterial flagellum biogenesis</keyword>
<dbReference type="SMART" id="SM00858">
    <property type="entry name" value="SAF"/>
    <property type="match status" value="1"/>
</dbReference>